<dbReference type="HOGENOM" id="CLU_065681_1_2_12"/>
<dbReference type="GO" id="GO:0006826">
    <property type="term" value="P:iron ion transport"/>
    <property type="evidence" value="ECO:0007669"/>
    <property type="project" value="InterPro"/>
</dbReference>
<feature type="binding site" evidence="6">
    <location>
        <position position="54"/>
    </location>
    <ligand>
        <name>Fe cation</name>
        <dbReference type="ChEBI" id="CHEBI:24875"/>
        <label>1</label>
    </ligand>
</feature>
<dbReference type="InterPro" id="IPR041719">
    <property type="entry name" value="Ferritin_prok"/>
</dbReference>
<comment type="catalytic activity">
    <reaction evidence="7">
        <text>4 Fe(2+) + O2 + 6 H2O = 4 iron(III) oxide-hydroxide + 12 H(+)</text>
        <dbReference type="Rhea" id="RHEA:11972"/>
        <dbReference type="ChEBI" id="CHEBI:15377"/>
        <dbReference type="ChEBI" id="CHEBI:15378"/>
        <dbReference type="ChEBI" id="CHEBI:15379"/>
        <dbReference type="ChEBI" id="CHEBI:29033"/>
        <dbReference type="ChEBI" id="CHEBI:78619"/>
        <dbReference type="EC" id="1.16.3.2"/>
    </reaction>
</comment>
<keyword evidence="3 6" id="KW-0479">Metal-binding</keyword>
<evidence type="ECO:0000256" key="3">
    <source>
        <dbReference type="ARBA" id="ARBA00022723"/>
    </source>
</evidence>
<dbReference type="SUPFAM" id="SSF47240">
    <property type="entry name" value="Ferritin-like"/>
    <property type="match status" value="1"/>
</dbReference>
<dbReference type="GO" id="GO:0004322">
    <property type="term" value="F:ferroxidase activity"/>
    <property type="evidence" value="ECO:0007669"/>
    <property type="project" value="TreeGrafter"/>
</dbReference>
<evidence type="ECO:0000259" key="8">
    <source>
        <dbReference type="PROSITE" id="PS50905"/>
    </source>
</evidence>
<dbReference type="KEGG" id="slr:L21SP2_2198"/>
<dbReference type="InterPro" id="IPR008331">
    <property type="entry name" value="Ferritin_DPS_dom"/>
</dbReference>
<comment type="similarity">
    <text evidence="1 7">Belongs to the ferritin family. Prokaryotic subfamily.</text>
</comment>
<dbReference type="Pfam" id="PF00210">
    <property type="entry name" value="Ferritin"/>
    <property type="match status" value="1"/>
</dbReference>
<feature type="binding site" evidence="6">
    <location>
        <position position="51"/>
    </location>
    <ligand>
        <name>Fe cation</name>
        <dbReference type="ChEBI" id="CHEBI:24875"/>
        <label>1</label>
    </ligand>
</feature>
<comment type="function">
    <text evidence="7">Iron-storage protein.</text>
</comment>
<dbReference type="PROSITE" id="PS50905">
    <property type="entry name" value="FERRITIN_LIKE"/>
    <property type="match status" value="1"/>
</dbReference>
<dbReference type="InterPro" id="IPR001519">
    <property type="entry name" value="Ferritin"/>
</dbReference>
<protein>
    <recommendedName>
        <fullName evidence="7">Ferritin</fullName>
        <ecNumber evidence="7">1.16.3.2</ecNumber>
    </recommendedName>
</protein>
<dbReference type="InterPro" id="IPR009078">
    <property type="entry name" value="Ferritin-like_SF"/>
</dbReference>
<keyword evidence="7" id="KW-0963">Cytoplasm</keyword>
<evidence type="ECO:0000256" key="6">
    <source>
        <dbReference type="PIRSR" id="PIRSR601519-1"/>
    </source>
</evidence>
<evidence type="ECO:0000256" key="4">
    <source>
        <dbReference type="ARBA" id="ARBA00023002"/>
    </source>
</evidence>
<dbReference type="GO" id="GO:0006879">
    <property type="term" value="P:intracellular iron ion homeostasis"/>
    <property type="evidence" value="ECO:0007669"/>
    <property type="project" value="UniProtKB-KW"/>
</dbReference>
<organism evidence="9 10">
    <name type="scientific">Salinispira pacifica</name>
    <dbReference type="NCBI Taxonomy" id="1307761"/>
    <lineage>
        <taxon>Bacteria</taxon>
        <taxon>Pseudomonadati</taxon>
        <taxon>Spirochaetota</taxon>
        <taxon>Spirochaetia</taxon>
        <taxon>Spirochaetales</taxon>
        <taxon>Spirochaetaceae</taxon>
        <taxon>Salinispira</taxon>
    </lineage>
</organism>
<dbReference type="AlphaFoldDB" id="V5WK55"/>
<dbReference type="eggNOG" id="COG1528">
    <property type="taxonomic scope" value="Bacteria"/>
</dbReference>
<dbReference type="EMBL" id="CP006939">
    <property type="protein sequence ID" value="AHC15561.1"/>
    <property type="molecule type" value="Genomic_DNA"/>
</dbReference>
<dbReference type="GO" id="GO:0008199">
    <property type="term" value="F:ferric iron binding"/>
    <property type="evidence" value="ECO:0007669"/>
    <property type="project" value="InterPro"/>
</dbReference>
<accession>V5WK55</accession>
<dbReference type="GO" id="GO:0042802">
    <property type="term" value="F:identical protein binding"/>
    <property type="evidence" value="ECO:0007669"/>
    <property type="project" value="UniProtKB-ARBA"/>
</dbReference>
<proteinExistence type="inferred from homology"/>
<name>V5WK55_9SPIO</name>
<dbReference type="InterPro" id="IPR009040">
    <property type="entry name" value="Ferritin-like_diiron"/>
</dbReference>
<keyword evidence="2 7" id="KW-0409">Iron storage</keyword>
<dbReference type="STRING" id="1307761.L21SP2_2198"/>
<feature type="binding site" evidence="6">
    <location>
        <position position="95"/>
    </location>
    <ligand>
        <name>Fe cation</name>
        <dbReference type="ChEBI" id="CHEBI:24875"/>
        <label>1</label>
    </ligand>
</feature>
<keyword evidence="4" id="KW-0560">Oxidoreductase</keyword>
<dbReference type="GO" id="GO:0008198">
    <property type="term" value="F:ferrous iron binding"/>
    <property type="evidence" value="ECO:0007669"/>
    <property type="project" value="TreeGrafter"/>
</dbReference>
<dbReference type="OrthoDB" id="9801481at2"/>
<evidence type="ECO:0000256" key="7">
    <source>
        <dbReference type="RuleBase" id="RU361145"/>
    </source>
</evidence>
<feature type="binding site" evidence="6">
    <location>
        <position position="18"/>
    </location>
    <ligand>
        <name>Fe cation</name>
        <dbReference type="ChEBI" id="CHEBI:24875"/>
        <label>1</label>
    </ligand>
</feature>
<evidence type="ECO:0000313" key="10">
    <source>
        <dbReference type="Proteomes" id="UP000018680"/>
    </source>
</evidence>
<reference evidence="9 10" key="1">
    <citation type="journal article" date="2015" name="Stand. Genomic Sci.">
        <title>Complete genome sequence and description of Salinispira pacifica gen. nov., sp. nov., a novel spirochaete isolated form a hypersaline microbial mat.</title>
        <authorList>
            <person name="Ben Hania W."/>
            <person name="Joseph M."/>
            <person name="Schumann P."/>
            <person name="Bunk B."/>
            <person name="Fiebig A."/>
            <person name="Sproer C."/>
            <person name="Klenk H.P."/>
            <person name="Fardeau M.L."/>
            <person name="Spring S."/>
        </authorList>
    </citation>
    <scope>NUCLEOTIDE SEQUENCE [LARGE SCALE GENOMIC DNA]</scope>
    <source>
        <strain evidence="9 10">L21-RPul-D2</strain>
    </source>
</reference>
<evidence type="ECO:0000256" key="2">
    <source>
        <dbReference type="ARBA" id="ARBA00022434"/>
    </source>
</evidence>
<evidence type="ECO:0000313" key="9">
    <source>
        <dbReference type="EMBL" id="AHC15561.1"/>
    </source>
</evidence>
<feature type="binding site" evidence="6">
    <location>
        <position position="128"/>
    </location>
    <ligand>
        <name>Fe cation</name>
        <dbReference type="ChEBI" id="CHEBI:24875"/>
        <label>1</label>
    </ligand>
</feature>
<dbReference type="CDD" id="cd01055">
    <property type="entry name" value="Nonheme_Ferritin"/>
    <property type="match status" value="1"/>
</dbReference>
<feature type="domain" description="Ferritin-like diiron" evidence="8">
    <location>
        <begin position="1"/>
        <end position="146"/>
    </location>
</feature>
<keyword evidence="5 6" id="KW-0408">Iron</keyword>
<comment type="subcellular location">
    <subcellularLocation>
        <location evidence="7">Cytoplasm</location>
    </subcellularLocation>
</comment>
<evidence type="ECO:0000256" key="5">
    <source>
        <dbReference type="ARBA" id="ARBA00023004"/>
    </source>
</evidence>
<dbReference type="Gene3D" id="1.20.1260.10">
    <property type="match status" value="1"/>
</dbReference>
<dbReference type="EC" id="1.16.3.2" evidence="7"/>
<dbReference type="FunFam" id="1.20.1260.10:FF:000001">
    <property type="entry name" value="Non-heme ferritin"/>
    <property type="match status" value="1"/>
</dbReference>
<sequence>MKIPAKVEAAINTQIKEEFDSAYLYLAMAAWFEDQDLPGFAVWMRSQYQEELEHAHKFFDYLFEREGRSLVPSIKEPQKEWKSPLDAFRAAYDHEQYITSCIHKLVKTAREADDVASERFLDWYVNEQVEEESTAMNIIKQLERIEGSKYGLFMLDKEMSSRGTLDE</sequence>
<dbReference type="PANTHER" id="PTHR11431">
    <property type="entry name" value="FERRITIN"/>
    <property type="match status" value="1"/>
</dbReference>
<gene>
    <name evidence="9" type="ORF">L21SP2_2198</name>
</gene>
<dbReference type="RefSeq" id="WP_024268465.1">
    <property type="nucleotide sequence ID" value="NC_023035.1"/>
</dbReference>
<dbReference type="Proteomes" id="UP000018680">
    <property type="component" value="Chromosome"/>
</dbReference>
<dbReference type="PANTHER" id="PTHR11431:SF127">
    <property type="entry name" value="BACTERIAL NON-HEME FERRITIN"/>
    <property type="match status" value="1"/>
</dbReference>
<evidence type="ECO:0000256" key="1">
    <source>
        <dbReference type="ARBA" id="ARBA00006950"/>
    </source>
</evidence>
<dbReference type="GO" id="GO:0005829">
    <property type="term" value="C:cytosol"/>
    <property type="evidence" value="ECO:0007669"/>
    <property type="project" value="TreeGrafter"/>
</dbReference>
<keyword evidence="10" id="KW-1185">Reference proteome</keyword>
<dbReference type="InterPro" id="IPR012347">
    <property type="entry name" value="Ferritin-like"/>
</dbReference>